<reference evidence="4 5" key="1">
    <citation type="journal article" date="2012" name="Science">
        <title>The Paleozoic origin of enzymatic lignin decomposition reconstructed from 31 fungal genomes.</title>
        <authorList>
            <person name="Floudas D."/>
            <person name="Binder M."/>
            <person name="Riley R."/>
            <person name="Barry K."/>
            <person name="Blanchette R.A."/>
            <person name="Henrissat B."/>
            <person name="Martinez A.T."/>
            <person name="Otillar R."/>
            <person name="Spatafora J.W."/>
            <person name="Yadav J.S."/>
            <person name="Aerts A."/>
            <person name="Benoit I."/>
            <person name="Boyd A."/>
            <person name="Carlson A."/>
            <person name="Copeland A."/>
            <person name="Coutinho P.M."/>
            <person name="de Vries R.P."/>
            <person name="Ferreira P."/>
            <person name="Findley K."/>
            <person name="Foster B."/>
            <person name="Gaskell J."/>
            <person name="Glotzer D."/>
            <person name="Gorecki P."/>
            <person name="Heitman J."/>
            <person name="Hesse C."/>
            <person name="Hori C."/>
            <person name="Igarashi K."/>
            <person name="Jurgens J.A."/>
            <person name="Kallen N."/>
            <person name="Kersten P."/>
            <person name="Kohler A."/>
            <person name="Kuees U."/>
            <person name="Kumar T.K.A."/>
            <person name="Kuo A."/>
            <person name="LaButti K."/>
            <person name="Larrondo L.F."/>
            <person name="Lindquist E."/>
            <person name="Ling A."/>
            <person name="Lombard V."/>
            <person name="Lucas S."/>
            <person name="Lundell T."/>
            <person name="Martin R."/>
            <person name="McLaughlin D.J."/>
            <person name="Morgenstern I."/>
            <person name="Morin E."/>
            <person name="Murat C."/>
            <person name="Nagy L.G."/>
            <person name="Nolan M."/>
            <person name="Ohm R.A."/>
            <person name="Patyshakuliyeva A."/>
            <person name="Rokas A."/>
            <person name="Ruiz-Duenas F.J."/>
            <person name="Sabat G."/>
            <person name="Salamov A."/>
            <person name="Samejima M."/>
            <person name="Schmutz J."/>
            <person name="Slot J.C."/>
            <person name="St John F."/>
            <person name="Stenlid J."/>
            <person name="Sun H."/>
            <person name="Sun S."/>
            <person name="Syed K."/>
            <person name="Tsang A."/>
            <person name="Wiebenga A."/>
            <person name="Young D."/>
            <person name="Pisabarro A."/>
            <person name="Eastwood D.C."/>
            <person name="Martin F."/>
            <person name="Cullen D."/>
            <person name="Grigoriev I.V."/>
            <person name="Hibbett D.S."/>
        </authorList>
    </citation>
    <scope>NUCLEOTIDE SEQUENCE [LARGE SCALE GENOMIC DNA]</scope>
    <source>
        <strain evidence="4 5">DJM-731 SS1</strain>
    </source>
</reference>
<keyword evidence="2" id="KW-1133">Transmembrane helix</keyword>
<dbReference type="EMBL" id="JH795861">
    <property type="protein sequence ID" value="EJU02862.1"/>
    <property type="molecule type" value="Genomic_DNA"/>
</dbReference>
<feature type="transmembrane region" description="Helical" evidence="2">
    <location>
        <begin position="51"/>
        <end position="69"/>
    </location>
</feature>
<dbReference type="OMA" id="GWENDEW"/>
<feature type="compositionally biased region" description="Basic and acidic residues" evidence="1">
    <location>
        <begin position="351"/>
        <end position="361"/>
    </location>
</feature>
<feature type="transmembrane region" description="Helical" evidence="2">
    <location>
        <begin position="89"/>
        <end position="109"/>
    </location>
</feature>
<dbReference type="STRING" id="1858805.M5GA87"/>
<protein>
    <recommendedName>
        <fullName evidence="3">DUF6533 domain-containing protein</fullName>
    </recommendedName>
</protein>
<proteinExistence type="predicted"/>
<dbReference type="RefSeq" id="XP_040629756.1">
    <property type="nucleotide sequence ID" value="XM_040772558.1"/>
</dbReference>
<name>M5GA87_DACPD</name>
<dbReference type="Pfam" id="PF20151">
    <property type="entry name" value="DUF6533"/>
    <property type="match status" value="1"/>
</dbReference>
<dbReference type="Proteomes" id="UP000030653">
    <property type="component" value="Unassembled WGS sequence"/>
</dbReference>
<evidence type="ECO:0000313" key="5">
    <source>
        <dbReference type="Proteomes" id="UP000030653"/>
    </source>
</evidence>
<gene>
    <name evidence="4" type="ORF">DACRYDRAFT_21820</name>
</gene>
<evidence type="ECO:0000313" key="4">
    <source>
        <dbReference type="EMBL" id="EJU02862.1"/>
    </source>
</evidence>
<dbReference type="GeneID" id="63687620"/>
<feature type="transmembrane region" description="Helical" evidence="2">
    <location>
        <begin position="121"/>
        <end position="146"/>
    </location>
</feature>
<feature type="transmembrane region" description="Helical" evidence="2">
    <location>
        <begin position="173"/>
        <end position="193"/>
    </location>
</feature>
<feature type="transmembrane region" description="Helical" evidence="2">
    <location>
        <begin position="213"/>
        <end position="233"/>
    </location>
</feature>
<organism evidence="4 5">
    <name type="scientific">Dacryopinax primogenitus (strain DJM 731)</name>
    <name type="common">Brown rot fungus</name>
    <dbReference type="NCBI Taxonomy" id="1858805"/>
    <lineage>
        <taxon>Eukaryota</taxon>
        <taxon>Fungi</taxon>
        <taxon>Dikarya</taxon>
        <taxon>Basidiomycota</taxon>
        <taxon>Agaricomycotina</taxon>
        <taxon>Dacrymycetes</taxon>
        <taxon>Dacrymycetales</taxon>
        <taxon>Dacrymycetaceae</taxon>
        <taxon>Dacryopinax</taxon>
    </lineage>
</organism>
<accession>M5GA87</accession>
<evidence type="ECO:0000259" key="3">
    <source>
        <dbReference type="Pfam" id="PF20151"/>
    </source>
</evidence>
<dbReference type="InterPro" id="IPR045340">
    <property type="entry name" value="DUF6533"/>
</dbReference>
<sequence length="373" mass="41578">MSGILDQLAQEFRDVQLVRSFLIASAALLVYDHVLTFPAEVRYIWPSERSLGKSLFLFNRYVVPCIVAIDLYELGGLATNLSVKVCKVWTLTNALIIIVSLAVVNLIVAIRVHALYYGAKWVAWVLGITWCLYVGATLAITLYLMLHEILPTVTPIPIVNICFGTIPRSFFSIWLPAACYELVTVTMTLARAWHHVKSDETTLIAYILYRDGFVYNASKLFVLAANILVFAFADTYLVLMLREWVLVIANIIGSRMSINLRQAPEKMASSHHTGDIFEMRAARGSWSVAPVTRSQDLLASTAGVNRMQSILRNTSATATHGSVRVEIVKEADWEGDGDPPPGWENDEWDDPTEKRDSEHSEASLIDAKFGIAV</sequence>
<keyword evidence="2" id="KW-0472">Membrane</keyword>
<keyword evidence="2" id="KW-0812">Transmembrane</keyword>
<dbReference type="AlphaFoldDB" id="M5GA87"/>
<feature type="region of interest" description="Disordered" evidence="1">
    <location>
        <begin position="332"/>
        <end position="373"/>
    </location>
</feature>
<dbReference type="HOGENOM" id="CLU_035509_11_3_1"/>
<keyword evidence="5" id="KW-1185">Reference proteome</keyword>
<feature type="domain" description="DUF6533" evidence="3">
    <location>
        <begin position="21"/>
        <end position="64"/>
    </location>
</feature>
<feature type="transmembrane region" description="Helical" evidence="2">
    <location>
        <begin position="20"/>
        <end position="39"/>
    </location>
</feature>
<evidence type="ECO:0000256" key="1">
    <source>
        <dbReference type="SAM" id="MobiDB-lite"/>
    </source>
</evidence>
<dbReference type="OrthoDB" id="247245at2759"/>
<evidence type="ECO:0000256" key="2">
    <source>
        <dbReference type="SAM" id="Phobius"/>
    </source>
</evidence>